<keyword evidence="2 4" id="KW-0808">Transferase</keyword>
<sequence length="387" mass="41678">MEVTVGPVAHGGHCVARPSDGPVLFVRHALPGERVRVEVTERKSGFWRADAVEVLEASPDRVEPPCPYARPGRCGGCDLQHAAPAAQRELKAAVVREQLARLGRRPDLQVDVDPLPGGPLRWRSRVQYAVGRDGRLGFHPFRSHGVVPVDDCPIALPAALDVLADRWSPSLASVEVVASSEGDVSVLTRRSRTGRARVIEGPHVVREALGARVFEVDADAFWQVHPAAPAVLVATVLELLRPAPGERAWDLYSGAGLFASALAPVVDRVTAVESDPRGLAAAGRSLTDLPNVHLIEGDVRQVLASQPLRWVDVVVLDPPRSGAGRTVVEEIARRRPRAVAYVACDPAAFARDVATFAEHGYDLAEVRAFDAFPMTHHVECVGLFTPS</sequence>
<dbReference type="EMBL" id="BOPG01000003">
    <property type="protein sequence ID" value="GIJ52834.1"/>
    <property type="molecule type" value="Genomic_DNA"/>
</dbReference>
<dbReference type="PROSITE" id="PS01231">
    <property type="entry name" value="TRMA_2"/>
    <property type="match status" value="1"/>
</dbReference>
<dbReference type="Gene3D" id="2.40.50.140">
    <property type="entry name" value="Nucleic acid-binding proteins"/>
    <property type="match status" value="1"/>
</dbReference>
<evidence type="ECO:0000313" key="7">
    <source>
        <dbReference type="Proteomes" id="UP000612585"/>
    </source>
</evidence>
<dbReference type="GO" id="GO:0070041">
    <property type="term" value="F:rRNA (uridine-C5-)-methyltransferase activity"/>
    <property type="evidence" value="ECO:0007669"/>
    <property type="project" value="TreeGrafter"/>
</dbReference>
<evidence type="ECO:0000256" key="4">
    <source>
        <dbReference type="PROSITE-ProRule" id="PRU01024"/>
    </source>
</evidence>
<dbReference type="InterPro" id="IPR012340">
    <property type="entry name" value="NA-bd_OB-fold"/>
</dbReference>
<dbReference type="Proteomes" id="UP000612585">
    <property type="component" value="Unassembled WGS sequence"/>
</dbReference>
<evidence type="ECO:0000259" key="5">
    <source>
        <dbReference type="PROSITE" id="PS50926"/>
    </source>
</evidence>
<dbReference type="PANTHER" id="PTHR11061:SF30">
    <property type="entry name" value="TRNA (URACIL(54)-C(5))-METHYLTRANSFERASE"/>
    <property type="match status" value="1"/>
</dbReference>
<keyword evidence="1 4" id="KW-0489">Methyltransferase</keyword>
<dbReference type="SUPFAM" id="SSF53335">
    <property type="entry name" value="S-adenosyl-L-methionine-dependent methyltransferases"/>
    <property type="match status" value="1"/>
</dbReference>
<dbReference type="AlphaFoldDB" id="A0A8J3YVS9"/>
<dbReference type="Pfam" id="PF01938">
    <property type="entry name" value="TRAM"/>
    <property type="match status" value="1"/>
</dbReference>
<organism evidence="6 7">
    <name type="scientific">Virgisporangium aurantiacum</name>
    <dbReference type="NCBI Taxonomy" id="175570"/>
    <lineage>
        <taxon>Bacteria</taxon>
        <taxon>Bacillati</taxon>
        <taxon>Actinomycetota</taxon>
        <taxon>Actinomycetes</taxon>
        <taxon>Micromonosporales</taxon>
        <taxon>Micromonosporaceae</taxon>
        <taxon>Virgisporangium</taxon>
    </lineage>
</organism>
<dbReference type="PROSITE" id="PS50926">
    <property type="entry name" value="TRAM"/>
    <property type="match status" value="1"/>
</dbReference>
<dbReference type="RefSeq" id="WP_203986264.1">
    <property type="nucleotide sequence ID" value="NZ_BOPG01000003.1"/>
</dbReference>
<dbReference type="CDD" id="cd02440">
    <property type="entry name" value="AdoMet_MTases"/>
    <property type="match status" value="1"/>
</dbReference>
<dbReference type="PANTHER" id="PTHR11061">
    <property type="entry name" value="RNA M5U METHYLTRANSFERASE"/>
    <property type="match status" value="1"/>
</dbReference>
<gene>
    <name evidence="6" type="ORF">Vau01_003500</name>
</gene>
<protein>
    <submittedName>
        <fullName evidence="6">23S rRNA methyltransferase</fullName>
    </submittedName>
</protein>
<dbReference type="Gene3D" id="3.40.50.150">
    <property type="entry name" value="Vaccinia Virus protein VP39"/>
    <property type="match status" value="1"/>
</dbReference>
<evidence type="ECO:0000256" key="2">
    <source>
        <dbReference type="ARBA" id="ARBA00022679"/>
    </source>
</evidence>
<dbReference type="InterPro" id="IPR010280">
    <property type="entry name" value="U5_MeTrfase_fam"/>
</dbReference>
<keyword evidence="7" id="KW-1185">Reference proteome</keyword>
<keyword evidence="3 4" id="KW-0949">S-adenosyl-L-methionine</keyword>
<comment type="caution">
    <text evidence="6">The sequence shown here is derived from an EMBL/GenBank/DDBJ whole genome shotgun (WGS) entry which is preliminary data.</text>
</comment>
<feature type="binding site" evidence="4">
    <location>
        <position position="273"/>
    </location>
    <ligand>
        <name>S-adenosyl-L-methionine</name>
        <dbReference type="ChEBI" id="CHEBI:59789"/>
    </ligand>
</feature>
<proteinExistence type="inferred from homology"/>
<dbReference type="PROSITE" id="PS51687">
    <property type="entry name" value="SAM_MT_RNA_M5U"/>
    <property type="match status" value="1"/>
</dbReference>
<feature type="domain" description="TRAM" evidence="5">
    <location>
        <begin position="1"/>
        <end position="53"/>
    </location>
</feature>
<reference evidence="6" key="1">
    <citation type="submission" date="2021-01" db="EMBL/GenBank/DDBJ databases">
        <title>Whole genome shotgun sequence of Virgisporangium aurantiacum NBRC 16421.</title>
        <authorList>
            <person name="Komaki H."/>
            <person name="Tamura T."/>
        </authorList>
    </citation>
    <scope>NUCLEOTIDE SEQUENCE</scope>
    <source>
        <strain evidence="6">NBRC 16421</strain>
    </source>
</reference>
<feature type="active site" description="Nucleophile" evidence="4">
    <location>
        <position position="344"/>
    </location>
</feature>
<name>A0A8J3YVS9_9ACTN</name>
<evidence type="ECO:0000313" key="6">
    <source>
        <dbReference type="EMBL" id="GIJ52834.1"/>
    </source>
</evidence>
<accession>A0A8J3YVS9</accession>
<feature type="binding site" evidence="4">
    <location>
        <position position="252"/>
    </location>
    <ligand>
        <name>S-adenosyl-L-methionine</name>
        <dbReference type="ChEBI" id="CHEBI:59789"/>
    </ligand>
</feature>
<dbReference type="Pfam" id="PF05958">
    <property type="entry name" value="tRNA_U5-meth_tr"/>
    <property type="match status" value="1"/>
</dbReference>
<dbReference type="InterPro" id="IPR029063">
    <property type="entry name" value="SAM-dependent_MTases_sf"/>
</dbReference>
<evidence type="ECO:0000256" key="3">
    <source>
        <dbReference type="ARBA" id="ARBA00022691"/>
    </source>
</evidence>
<feature type="binding site" evidence="4">
    <location>
        <position position="223"/>
    </location>
    <ligand>
        <name>S-adenosyl-L-methionine</name>
        <dbReference type="ChEBI" id="CHEBI:59789"/>
    </ligand>
</feature>
<feature type="binding site" evidence="4">
    <location>
        <position position="317"/>
    </location>
    <ligand>
        <name>S-adenosyl-L-methionine</name>
        <dbReference type="ChEBI" id="CHEBI:59789"/>
    </ligand>
</feature>
<dbReference type="SUPFAM" id="SSF50249">
    <property type="entry name" value="Nucleic acid-binding proteins"/>
    <property type="match status" value="1"/>
</dbReference>
<comment type="similarity">
    <text evidence="4">Belongs to the class I-like SAM-binding methyltransferase superfamily. RNA M5U methyltransferase family.</text>
</comment>
<dbReference type="InterPro" id="IPR002792">
    <property type="entry name" value="TRAM_dom"/>
</dbReference>
<evidence type="ECO:0000256" key="1">
    <source>
        <dbReference type="ARBA" id="ARBA00022603"/>
    </source>
</evidence>
<dbReference type="GO" id="GO:0070475">
    <property type="term" value="P:rRNA base methylation"/>
    <property type="evidence" value="ECO:0007669"/>
    <property type="project" value="TreeGrafter"/>
</dbReference>
<dbReference type="InterPro" id="IPR030391">
    <property type="entry name" value="MeTrfase_TrmA_CS"/>
</dbReference>